<proteinExistence type="predicted"/>
<name>A0ACD5EV11_9HYPH</name>
<protein>
    <submittedName>
        <fullName evidence="1">Uncharacterized protein</fullName>
    </submittedName>
</protein>
<accession>A0ACD5EV11</accession>
<sequence length="86" mass="9399">MVISREIWLSQLAAVERTMLTPPSVRQARKAMIDITTINALPWMLEGGRIGAVGRTRNSGRFCWILAAAFSGLLDGGSVIDIEMPL</sequence>
<reference evidence="1" key="1">
    <citation type="submission" date="2024-10" db="EMBL/GenBank/DDBJ databases">
        <title>Strain of Rhizobium-related bacteria isolated fromm roots of Vavilovia formosa.</title>
        <authorList>
            <person name="Kimeklis A."/>
            <person name="Afonin A."/>
        </authorList>
    </citation>
    <scope>NUCLEOTIDE SEQUENCE</scope>
    <source>
        <strain evidence="1">Vaf-46</strain>
    </source>
</reference>
<dbReference type="Proteomes" id="UP000078465">
    <property type="component" value="Chromosome"/>
</dbReference>
<gene>
    <name evidence="1" type="ORF">A4U53_011320</name>
</gene>
<evidence type="ECO:0000313" key="1">
    <source>
        <dbReference type="EMBL" id="XKM42956.1"/>
    </source>
</evidence>
<evidence type="ECO:0000313" key="2">
    <source>
        <dbReference type="Proteomes" id="UP000078465"/>
    </source>
</evidence>
<organism evidence="1 2">
    <name type="scientific">Rhizobium ruizarguesonis</name>
    <dbReference type="NCBI Taxonomy" id="2081791"/>
    <lineage>
        <taxon>Bacteria</taxon>
        <taxon>Pseudomonadati</taxon>
        <taxon>Pseudomonadota</taxon>
        <taxon>Alphaproteobacteria</taxon>
        <taxon>Hyphomicrobiales</taxon>
        <taxon>Rhizobiaceae</taxon>
        <taxon>Rhizobium/Agrobacterium group</taxon>
        <taxon>Rhizobium</taxon>
    </lineage>
</organism>
<dbReference type="EMBL" id="CP171853">
    <property type="protein sequence ID" value="XKM42956.1"/>
    <property type="molecule type" value="Genomic_DNA"/>
</dbReference>